<comment type="caution">
    <text evidence="2">The sequence shown here is derived from an EMBL/GenBank/DDBJ whole genome shotgun (WGS) entry which is preliminary data.</text>
</comment>
<reference evidence="2" key="2">
    <citation type="submission" date="2021-04" db="EMBL/GenBank/DDBJ databases">
        <title>Genome-wide patterns of bracovirus chromosomal integration into multiple host tissues during parasitism.</title>
        <authorList>
            <person name="Chebbi M.A.C."/>
        </authorList>
    </citation>
    <scope>NUCLEOTIDE SEQUENCE</scope>
    <source>
        <tissue evidence="2">Whole body</tissue>
    </source>
</reference>
<accession>A0A8J5R8J4</accession>
<feature type="signal peptide" evidence="1">
    <location>
        <begin position="1"/>
        <end position="19"/>
    </location>
</feature>
<proteinExistence type="predicted"/>
<keyword evidence="1" id="KW-0732">Signal</keyword>
<evidence type="ECO:0000313" key="3">
    <source>
        <dbReference type="Proteomes" id="UP000729913"/>
    </source>
</evidence>
<evidence type="ECO:0000256" key="1">
    <source>
        <dbReference type="SAM" id="SignalP"/>
    </source>
</evidence>
<evidence type="ECO:0000313" key="2">
    <source>
        <dbReference type="EMBL" id="KAG8041992.1"/>
    </source>
</evidence>
<gene>
    <name evidence="2" type="ORF">G9C98_007300</name>
</gene>
<feature type="chain" id="PRO_5035169930" evidence="1">
    <location>
        <begin position="20"/>
        <end position="74"/>
    </location>
</feature>
<protein>
    <submittedName>
        <fullName evidence="2">Uncharacterized protein</fullName>
    </submittedName>
</protein>
<name>A0A8J5R8J4_9HYME</name>
<reference evidence="2" key="1">
    <citation type="submission" date="2020-03" db="EMBL/GenBank/DDBJ databases">
        <authorList>
            <person name="Chebbi M.A."/>
            <person name="Drezen J.M."/>
        </authorList>
    </citation>
    <scope>NUCLEOTIDE SEQUENCE</scope>
    <source>
        <tissue evidence="2">Whole body</tissue>
    </source>
</reference>
<keyword evidence="3" id="KW-1185">Reference proteome</keyword>
<dbReference type="PROSITE" id="PS51257">
    <property type="entry name" value="PROKAR_LIPOPROTEIN"/>
    <property type="match status" value="1"/>
</dbReference>
<sequence length="74" mass="8427">MFKFLALFIVLMIASCEEADDFDELISIVESKLNIVNNGACVRFMGDCQNHEQCCSQWCHSNSRTSSRCIFPTK</sequence>
<dbReference type="Proteomes" id="UP000729913">
    <property type="component" value="Unassembled WGS sequence"/>
</dbReference>
<dbReference type="AlphaFoldDB" id="A0A8J5R8J4"/>
<organism evidence="2 3">
    <name type="scientific">Cotesia typhae</name>
    <dbReference type="NCBI Taxonomy" id="2053667"/>
    <lineage>
        <taxon>Eukaryota</taxon>
        <taxon>Metazoa</taxon>
        <taxon>Ecdysozoa</taxon>
        <taxon>Arthropoda</taxon>
        <taxon>Hexapoda</taxon>
        <taxon>Insecta</taxon>
        <taxon>Pterygota</taxon>
        <taxon>Neoptera</taxon>
        <taxon>Endopterygota</taxon>
        <taxon>Hymenoptera</taxon>
        <taxon>Apocrita</taxon>
        <taxon>Ichneumonoidea</taxon>
        <taxon>Braconidae</taxon>
        <taxon>Microgastrinae</taxon>
        <taxon>Cotesia</taxon>
    </lineage>
</organism>
<dbReference type="EMBL" id="JAAOIC020000005">
    <property type="protein sequence ID" value="KAG8041992.1"/>
    <property type="molecule type" value="Genomic_DNA"/>
</dbReference>